<evidence type="ECO:0000256" key="3">
    <source>
        <dbReference type="ARBA" id="ARBA00023315"/>
    </source>
</evidence>
<accession>A0A410P774</accession>
<keyword evidence="6" id="KW-1185">Reference proteome</keyword>
<dbReference type="AlphaFoldDB" id="A0A410P774"/>
<dbReference type="PANTHER" id="PTHR10434">
    <property type="entry name" value="1-ACYL-SN-GLYCEROL-3-PHOSPHATE ACYLTRANSFERASE"/>
    <property type="match status" value="1"/>
</dbReference>
<comment type="pathway">
    <text evidence="1">Lipid metabolism.</text>
</comment>
<evidence type="ECO:0000259" key="4">
    <source>
        <dbReference type="SMART" id="SM00563"/>
    </source>
</evidence>
<reference evidence="5 6" key="1">
    <citation type="submission" date="2017-01" db="EMBL/GenBank/DDBJ databases">
        <title>First insights into the biology of 'candidatus Vampirococcus archaeovorus'.</title>
        <authorList>
            <person name="Kizina J."/>
            <person name="Jordan S."/>
            <person name="Stueber K."/>
            <person name="Reinhardt R."/>
            <person name="Harder J."/>
        </authorList>
    </citation>
    <scope>NUCLEOTIDE SEQUENCE [LARGE SCALE GENOMIC DNA]</scope>
    <source>
        <strain evidence="5 6">LiM</strain>
    </source>
</reference>
<evidence type="ECO:0000256" key="2">
    <source>
        <dbReference type="ARBA" id="ARBA00022679"/>
    </source>
</evidence>
<dbReference type="GO" id="GO:0006654">
    <property type="term" value="P:phosphatidic acid biosynthetic process"/>
    <property type="evidence" value="ECO:0007669"/>
    <property type="project" value="TreeGrafter"/>
</dbReference>
<dbReference type="EMBL" id="CP019384">
    <property type="protein sequence ID" value="QAT18030.1"/>
    <property type="molecule type" value="Genomic_DNA"/>
</dbReference>
<feature type="domain" description="Phospholipid/glycerol acyltransferase" evidence="4">
    <location>
        <begin position="33"/>
        <end position="145"/>
    </location>
</feature>
<evidence type="ECO:0000256" key="1">
    <source>
        <dbReference type="ARBA" id="ARBA00005189"/>
    </source>
</evidence>
<dbReference type="KEGG" id="vai:BU251_05525"/>
<keyword evidence="2 5" id="KW-0808">Transferase</keyword>
<gene>
    <name evidence="5" type="ORF">BU251_05525</name>
</gene>
<dbReference type="GO" id="GO:0003841">
    <property type="term" value="F:1-acylglycerol-3-phosphate O-acyltransferase activity"/>
    <property type="evidence" value="ECO:0007669"/>
    <property type="project" value="TreeGrafter"/>
</dbReference>
<proteinExistence type="predicted"/>
<dbReference type="CDD" id="cd07989">
    <property type="entry name" value="LPLAT_AGPAT-like"/>
    <property type="match status" value="1"/>
</dbReference>
<evidence type="ECO:0000313" key="6">
    <source>
        <dbReference type="Proteomes" id="UP000287243"/>
    </source>
</evidence>
<dbReference type="PANTHER" id="PTHR10434:SF40">
    <property type="entry name" value="1-ACYL-SN-GLYCEROL-3-PHOSPHATE ACYLTRANSFERASE"/>
    <property type="match status" value="1"/>
</dbReference>
<name>A0A410P774_VELA1</name>
<dbReference type="SUPFAM" id="SSF69593">
    <property type="entry name" value="Glycerol-3-phosphate (1)-acyltransferase"/>
    <property type="match status" value="1"/>
</dbReference>
<evidence type="ECO:0000313" key="5">
    <source>
        <dbReference type="EMBL" id="QAT18030.1"/>
    </source>
</evidence>
<dbReference type="SMART" id="SM00563">
    <property type="entry name" value="PlsC"/>
    <property type="match status" value="1"/>
</dbReference>
<dbReference type="Proteomes" id="UP000287243">
    <property type="component" value="Chromosome"/>
</dbReference>
<organism evidence="5 6">
    <name type="scientific">Velamenicoccus archaeovorus</name>
    <dbReference type="NCBI Taxonomy" id="1930593"/>
    <lineage>
        <taxon>Bacteria</taxon>
        <taxon>Pseudomonadati</taxon>
        <taxon>Candidatus Omnitrophota</taxon>
        <taxon>Candidatus Velamenicoccus</taxon>
    </lineage>
</organism>
<dbReference type="InterPro" id="IPR002123">
    <property type="entry name" value="Plipid/glycerol_acylTrfase"/>
</dbReference>
<sequence>MYAIGRFLFFSVFKLFFRFKVFGRQNIPRRGGFLLACNHVSYLDPIVFGCACPRFLSFMARDTLFKARFFGWLLMRVRAFPLKRNAADLGAMKEALRRLRHQEGLLLFPEGTRTVGGKIGRGRAGVGFLARKSGVPVVPAFVRGTDAALSKTDKRLRRAPITVWFGESMTLSAGSGESDEAFAGRVMERVSALKAAADAGV</sequence>
<protein>
    <submittedName>
        <fullName evidence="5">1-acyl-sn-glycerol-3-phosphate acyltransferase</fullName>
    </submittedName>
</protein>
<keyword evidence="3 5" id="KW-0012">Acyltransferase</keyword>
<dbReference type="Pfam" id="PF01553">
    <property type="entry name" value="Acyltransferase"/>
    <property type="match status" value="1"/>
</dbReference>